<evidence type="ECO:0000256" key="4">
    <source>
        <dbReference type="ARBA" id="ARBA00022723"/>
    </source>
</evidence>
<dbReference type="EC" id="3.1.3.16" evidence="3"/>
<sequence>MMMRSILCFILLLHLCVGCATFCGCQKSNPFAAATTTPTDEESLTEPRPPPSSSCLGSESNCRIEPLKIRFGREKHPWHDEEDEEDEEEDGEEQEDDDDDEAAAEHERCGAALLQGLRPSQEDRILCVPDIPLPTFGSNKHDVPETKVSLFAVFDGHGGDEASELASEVLYQNFINHLYQRSDGSFLLQGNSRSATPTTTAAQSCLPLPAESKDMNTNNISCEPVRLDSSVMFASAAIDFFGYNQMPENASVAGAFEHSALGKLLKDSLANAISDIDATFSAEARKDGLQAGTTACVVLQTADHLLIANLGDSKAILCPAVLPPHDTHQSKRRHKRRKNNFVGREMRVGVSGLHGSLALELTDDHRPDREDERLRVEANGGFVENQGGVPRVNGQLAVSRSIGDVALKKYGVTAEPEWTGWLKLDSQNYSHLIIASDGVFEKLTTDDICQVVSSSFAETTNVDFSRETVPARAEVSPKNMAQEIVDAAYLAGSMDNLAALVVPLHPRKCQKHASNKGQEELVKKKAAAAAQRVSDALRASEPMLSNTNSILGKDRPTDESFSPGMLVNGFENAHCYELVDIVTRTKILKSHPVFDKYEFTEDFEDMVSPTVESLPSGAGHTGVAGGTLEVYREHLVCTPLKGSQKEVCLRPEGLSQFLRLIGSVPLDRQGLLSAHWKKGPQARSTEPQVLPPYYVHHHRYMLKKNFARGSFGEIWLGVRRPCWRDMGGKMEFLAGPNTSSTSSHRETFQAPQDSCSMLGAKIYNEEGGTSSKQWTAGDLSGYADDMFILKRILVEKGASAYLSGLREKHFGQIFLNESLAARERAAKPAGHHLHDPVLAHDCANFRTSFWNPFCYSKRTVVTASGNGSHPEYESGAGLAHIARYVESLEMPGKQEFWLVFHNEGQSLASLLYTAGTGGKAEDDDGELGGFKVVQPSPWWRWLKTTDAGRTEMRSIMHQLLLAVKECHDHNITHRDIKPGNMIVRAERDHVSDWPSNLTMRIIDFGSAVDWFTLKHLYGPSGTSQAEQTAEYAPPEANLGKHWMHFHPDQAYMYDLWSVGVVMLELVLGTPHVFQISTRTRALLDHRLQGMDASAREMIYLLRAFLEMCILLPGIPPQHHHHHHTETLQQSEEVRLAAWECTEEAFMQQIKQRDPLGMGMPDVWALRLVRRLLQWYPQDRISAAEALQHPFFHPSLQDDPRKL</sequence>
<dbReference type="InterPro" id="IPR001932">
    <property type="entry name" value="PPM-type_phosphatase-like_dom"/>
</dbReference>
<dbReference type="PROSITE" id="PS51257">
    <property type="entry name" value="PROKAR_LIPOPROTEIN"/>
    <property type="match status" value="1"/>
</dbReference>
<evidence type="ECO:0000256" key="1">
    <source>
        <dbReference type="ARBA" id="ARBA00001936"/>
    </source>
</evidence>
<evidence type="ECO:0000256" key="10">
    <source>
        <dbReference type="SAM" id="MobiDB-lite"/>
    </source>
</evidence>
<evidence type="ECO:0000313" key="14">
    <source>
        <dbReference type="EMBL" id="CAK9277083.1"/>
    </source>
</evidence>
<name>A0ABP0XD80_9BRYO</name>
<evidence type="ECO:0000313" key="15">
    <source>
        <dbReference type="Proteomes" id="UP001497444"/>
    </source>
</evidence>
<feature type="signal peptide" evidence="11">
    <location>
        <begin position="1"/>
        <end position="18"/>
    </location>
</feature>
<evidence type="ECO:0000256" key="5">
    <source>
        <dbReference type="ARBA" id="ARBA00022801"/>
    </source>
</evidence>
<dbReference type="SUPFAM" id="SSF56112">
    <property type="entry name" value="Protein kinase-like (PK-like)"/>
    <property type="match status" value="1"/>
</dbReference>
<feature type="chain" id="PRO_5047082529" description="protein-serine/threonine phosphatase" evidence="11">
    <location>
        <begin position="19"/>
        <end position="1202"/>
    </location>
</feature>
<dbReference type="SUPFAM" id="SSF81606">
    <property type="entry name" value="PP2C-like"/>
    <property type="match status" value="1"/>
</dbReference>
<dbReference type="PROSITE" id="PS00108">
    <property type="entry name" value="PROTEIN_KINASE_ST"/>
    <property type="match status" value="1"/>
</dbReference>
<dbReference type="CDD" id="cd00143">
    <property type="entry name" value="PP2Cc"/>
    <property type="match status" value="1"/>
</dbReference>
<reference evidence="14" key="1">
    <citation type="submission" date="2024-02" db="EMBL/GenBank/DDBJ databases">
        <authorList>
            <consortium name="ELIXIR-Norway"/>
            <consortium name="Elixir Norway"/>
        </authorList>
    </citation>
    <scope>NUCLEOTIDE SEQUENCE</scope>
</reference>
<feature type="compositionally biased region" description="Acidic residues" evidence="10">
    <location>
        <begin position="80"/>
        <end position="102"/>
    </location>
</feature>
<feature type="domain" description="PPM-type phosphatase" evidence="13">
    <location>
        <begin position="108"/>
        <end position="504"/>
    </location>
</feature>
<keyword evidence="8" id="KW-0464">Manganese</keyword>
<evidence type="ECO:0000256" key="6">
    <source>
        <dbReference type="ARBA" id="ARBA00022842"/>
    </source>
</evidence>
<dbReference type="Proteomes" id="UP001497444">
    <property type="component" value="Chromosome 8"/>
</dbReference>
<dbReference type="InterPro" id="IPR011009">
    <property type="entry name" value="Kinase-like_dom_sf"/>
</dbReference>
<keyword evidence="5 9" id="KW-0378">Hydrolase</keyword>
<gene>
    <name evidence="14" type="ORF">CSSPJE1EN1_LOCUS22561</name>
</gene>
<dbReference type="Gene3D" id="3.60.40.10">
    <property type="entry name" value="PPM-type phosphatase domain"/>
    <property type="match status" value="1"/>
</dbReference>
<dbReference type="InterPro" id="IPR008271">
    <property type="entry name" value="Ser/Thr_kinase_AS"/>
</dbReference>
<organism evidence="14 15">
    <name type="scientific">Sphagnum jensenii</name>
    <dbReference type="NCBI Taxonomy" id="128206"/>
    <lineage>
        <taxon>Eukaryota</taxon>
        <taxon>Viridiplantae</taxon>
        <taxon>Streptophyta</taxon>
        <taxon>Embryophyta</taxon>
        <taxon>Bryophyta</taxon>
        <taxon>Sphagnophytina</taxon>
        <taxon>Sphagnopsida</taxon>
        <taxon>Sphagnales</taxon>
        <taxon>Sphagnaceae</taxon>
        <taxon>Sphagnum</taxon>
    </lineage>
</organism>
<comment type="similarity">
    <text evidence="9">Belongs to the PP2C family.</text>
</comment>
<evidence type="ECO:0000256" key="3">
    <source>
        <dbReference type="ARBA" id="ARBA00013081"/>
    </source>
</evidence>
<keyword evidence="4" id="KW-0479">Metal-binding</keyword>
<dbReference type="SMART" id="SM00220">
    <property type="entry name" value="S_TKc"/>
    <property type="match status" value="1"/>
</dbReference>
<evidence type="ECO:0000256" key="8">
    <source>
        <dbReference type="ARBA" id="ARBA00023211"/>
    </source>
</evidence>
<evidence type="ECO:0000256" key="11">
    <source>
        <dbReference type="SAM" id="SignalP"/>
    </source>
</evidence>
<evidence type="ECO:0000259" key="13">
    <source>
        <dbReference type="PROSITE" id="PS51746"/>
    </source>
</evidence>
<dbReference type="PROSITE" id="PS01032">
    <property type="entry name" value="PPM_1"/>
    <property type="match status" value="1"/>
</dbReference>
<keyword evidence="7 9" id="KW-0904">Protein phosphatase</keyword>
<evidence type="ECO:0000259" key="12">
    <source>
        <dbReference type="PROSITE" id="PS50011"/>
    </source>
</evidence>
<keyword evidence="6" id="KW-0460">Magnesium</keyword>
<feature type="region of interest" description="Disordered" evidence="10">
    <location>
        <begin position="73"/>
        <end position="105"/>
    </location>
</feature>
<dbReference type="SMART" id="SM00332">
    <property type="entry name" value="PP2Cc"/>
    <property type="match status" value="1"/>
</dbReference>
<keyword evidence="15" id="KW-1185">Reference proteome</keyword>
<dbReference type="EMBL" id="OZ020103">
    <property type="protein sequence ID" value="CAK9277083.1"/>
    <property type="molecule type" value="Genomic_DNA"/>
</dbReference>
<accession>A0ABP0XD80</accession>
<dbReference type="Pfam" id="PF00481">
    <property type="entry name" value="PP2C"/>
    <property type="match status" value="2"/>
</dbReference>
<dbReference type="Pfam" id="PF00069">
    <property type="entry name" value="Pkinase"/>
    <property type="match status" value="1"/>
</dbReference>
<protein>
    <recommendedName>
        <fullName evidence="3">protein-serine/threonine phosphatase</fullName>
        <ecNumber evidence="3">3.1.3.16</ecNumber>
    </recommendedName>
</protein>
<dbReference type="InterPro" id="IPR000222">
    <property type="entry name" value="PP2C_BS"/>
</dbReference>
<feature type="domain" description="Protein kinase" evidence="12">
    <location>
        <begin position="700"/>
        <end position="1191"/>
    </location>
</feature>
<dbReference type="InterPro" id="IPR000719">
    <property type="entry name" value="Prot_kinase_dom"/>
</dbReference>
<comment type="cofactor">
    <cofactor evidence="1">
        <name>Mn(2+)</name>
        <dbReference type="ChEBI" id="CHEBI:29035"/>
    </cofactor>
</comment>
<dbReference type="InterPro" id="IPR036457">
    <property type="entry name" value="PPM-type-like_dom_sf"/>
</dbReference>
<proteinExistence type="inferred from homology"/>
<evidence type="ECO:0000256" key="7">
    <source>
        <dbReference type="ARBA" id="ARBA00022912"/>
    </source>
</evidence>
<dbReference type="Gene3D" id="1.10.510.10">
    <property type="entry name" value="Transferase(Phosphotransferase) domain 1"/>
    <property type="match status" value="1"/>
</dbReference>
<comment type="cofactor">
    <cofactor evidence="2">
        <name>Mg(2+)</name>
        <dbReference type="ChEBI" id="CHEBI:18420"/>
    </cofactor>
</comment>
<dbReference type="PROSITE" id="PS50011">
    <property type="entry name" value="PROTEIN_KINASE_DOM"/>
    <property type="match status" value="1"/>
</dbReference>
<evidence type="ECO:0000256" key="2">
    <source>
        <dbReference type="ARBA" id="ARBA00001946"/>
    </source>
</evidence>
<dbReference type="PROSITE" id="PS51746">
    <property type="entry name" value="PPM_2"/>
    <property type="match status" value="1"/>
</dbReference>
<evidence type="ECO:0000256" key="9">
    <source>
        <dbReference type="RuleBase" id="RU003465"/>
    </source>
</evidence>
<dbReference type="InterPro" id="IPR015655">
    <property type="entry name" value="PP2C"/>
</dbReference>
<keyword evidence="11" id="KW-0732">Signal</keyword>
<dbReference type="PANTHER" id="PTHR47992">
    <property type="entry name" value="PROTEIN PHOSPHATASE"/>
    <property type="match status" value="1"/>
</dbReference>
<feature type="region of interest" description="Disordered" evidence="10">
    <location>
        <begin position="34"/>
        <end position="59"/>
    </location>
</feature>